<feature type="compositionally biased region" description="Basic and acidic residues" evidence="2">
    <location>
        <begin position="1"/>
        <end position="10"/>
    </location>
</feature>
<dbReference type="AlphaFoldDB" id="A0A1V9YMG3"/>
<evidence type="ECO:0000256" key="2">
    <source>
        <dbReference type="SAM" id="MobiDB-lite"/>
    </source>
</evidence>
<feature type="coiled-coil region" evidence="1">
    <location>
        <begin position="46"/>
        <end position="73"/>
    </location>
</feature>
<dbReference type="Proteomes" id="UP000243579">
    <property type="component" value="Unassembled WGS sequence"/>
</dbReference>
<reference evidence="3 4" key="1">
    <citation type="journal article" date="2014" name="Genome Biol. Evol.">
        <title>The secreted proteins of Achlya hypogyna and Thraustotheca clavata identify the ancestral oomycete secretome and reveal gene acquisitions by horizontal gene transfer.</title>
        <authorList>
            <person name="Misner I."/>
            <person name="Blouin N."/>
            <person name="Leonard G."/>
            <person name="Richards T.A."/>
            <person name="Lane C.E."/>
        </authorList>
    </citation>
    <scope>NUCLEOTIDE SEQUENCE [LARGE SCALE GENOMIC DNA]</scope>
    <source>
        <strain evidence="3 4">ATCC 48635</strain>
    </source>
</reference>
<dbReference type="STRING" id="1202772.A0A1V9YMG3"/>
<dbReference type="EMBL" id="JNBR01001476">
    <property type="protein sequence ID" value="OQR86902.1"/>
    <property type="molecule type" value="Genomic_DNA"/>
</dbReference>
<feature type="region of interest" description="Disordered" evidence="2">
    <location>
        <begin position="217"/>
        <end position="251"/>
    </location>
</feature>
<name>A0A1V9YMG3_ACHHY</name>
<keyword evidence="4" id="KW-1185">Reference proteome</keyword>
<organism evidence="3 4">
    <name type="scientific">Achlya hypogyna</name>
    <name type="common">Oomycete</name>
    <name type="synonym">Protoachlya hypogyna</name>
    <dbReference type="NCBI Taxonomy" id="1202772"/>
    <lineage>
        <taxon>Eukaryota</taxon>
        <taxon>Sar</taxon>
        <taxon>Stramenopiles</taxon>
        <taxon>Oomycota</taxon>
        <taxon>Saprolegniomycetes</taxon>
        <taxon>Saprolegniales</taxon>
        <taxon>Achlyaceae</taxon>
        <taxon>Achlya</taxon>
    </lineage>
</organism>
<proteinExistence type="predicted"/>
<feature type="compositionally biased region" description="Basic and acidic residues" evidence="2">
    <location>
        <begin position="82"/>
        <end position="93"/>
    </location>
</feature>
<evidence type="ECO:0000256" key="1">
    <source>
        <dbReference type="SAM" id="Coils"/>
    </source>
</evidence>
<evidence type="ECO:0000313" key="4">
    <source>
        <dbReference type="Proteomes" id="UP000243579"/>
    </source>
</evidence>
<comment type="caution">
    <text evidence="3">The sequence shown here is derived from an EMBL/GenBank/DDBJ whole genome shotgun (WGS) entry which is preliminary data.</text>
</comment>
<sequence length="251" mass="27637">MRRVAEERAAASDAKPPAKLPTRPVNIASSIAGFRRTTRLRIGSLLEAERCRLAEKKRALEKLKRREATLKKYAVPPPINGNDRHKAREGPRGRLLRDDKKQAALELARGERLRALQLQQNKKLGPVLGACVGGQVKAPNSDLPKATDAREPSAARLLPGAAPQRSEAWGFDPENIAAALATQCGPNAKDPSAIFLDFVGSCNLDDIFKPKSLGEKRKFKRRGSSGNWLNDKTTHEEQQTYRREMGYAAAT</sequence>
<feature type="region of interest" description="Disordered" evidence="2">
    <location>
        <begin position="74"/>
        <end position="93"/>
    </location>
</feature>
<gene>
    <name evidence="3" type="ORF">ACHHYP_09800</name>
</gene>
<dbReference type="OrthoDB" id="6123at2759"/>
<feature type="region of interest" description="Disordered" evidence="2">
    <location>
        <begin position="1"/>
        <end position="23"/>
    </location>
</feature>
<feature type="compositionally biased region" description="Basic and acidic residues" evidence="2">
    <location>
        <begin position="232"/>
        <end position="245"/>
    </location>
</feature>
<evidence type="ECO:0008006" key="5">
    <source>
        <dbReference type="Google" id="ProtNLM"/>
    </source>
</evidence>
<protein>
    <recommendedName>
        <fullName evidence="5">Inner centromere protein ARK-binding domain-containing protein</fullName>
    </recommendedName>
</protein>
<accession>A0A1V9YMG3</accession>
<keyword evidence="1" id="KW-0175">Coiled coil</keyword>
<evidence type="ECO:0000313" key="3">
    <source>
        <dbReference type="EMBL" id="OQR86902.1"/>
    </source>
</evidence>